<evidence type="ECO:0000256" key="10">
    <source>
        <dbReference type="ARBA" id="ARBA00023172"/>
    </source>
</evidence>
<keyword evidence="10" id="KW-0233">DNA recombination</keyword>
<organism evidence="11 12">
    <name type="scientific">Olpidium bornovanus</name>
    <dbReference type="NCBI Taxonomy" id="278681"/>
    <lineage>
        <taxon>Eukaryota</taxon>
        <taxon>Fungi</taxon>
        <taxon>Fungi incertae sedis</taxon>
        <taxon>Olpidiomycota</taxon>
        <taxon>Olpidiomycotina</taxon>
        <taxon>Olpidiomycetes</taxon>
        <taxon>Olpidiales</taxon>
        <taxon>Olpidiaceae</taxon>
        <taxon>Olpidium</taxon>
    </lineage>
</organism>
<evidence type="ECO:0000256" key="8">
    <source>
        <dbReference type="ARBA" id="ARBA00022918"/>
    </source>
</evidence>
<dbReference type="GO" id="GO:0015074">
    <property type="term" value="P:DNA integration"/>
    <property type="evidence" value="ECO:0007669"/>
    <property type="project" value="UniProtKB-KW"/>
</dbReference>
<dbReference type="GO" id="GO:0003964">
    <property type="term" value="F:RNA-directed DNA polymerase activity"/>
    <property type="evidence" value="ECO:0007669"/>
    <property type="project" value="UniProtKB-KW"/>
</dbReference>
<dbReference type="SUPFAM" id="SSF53098">
    <property type="entry name" value="Ribonuclease H-like"/>
    <property type="match status" value="1"/>
</dbReference>
<evidence type="ECO:0000256" key="1">
    <source>
        <dbReference type="ARBA" id="ARBA00022695"/>
    </source>
</evidence>
<dbReference type="GO" id="GO:0003676">
    <property type="term" value="F:nucleic acid binding"/>
    <property type="evidence" value="ECO:0007669"/>
    <property type="project" value="InterPro"/>
</dbReference>
<dbReference type="Gene3D" id="3.30.420.10">
    <property type="entry name" value="Ribonuclease H-like superfamily/Ribonuclease H"/>
    <property type="match status" value="1"/>
</dbReference>
<keyword evidence="9" id="KW-0239">DNA-directed DNA polymerase</keyword>
<evidence type="ECO:0000256" key="7">
    <source>
        <dbReference type="ARBA" id="ARBA00022908"/>
    </source>
</evidence>
<dbReference type="PANTHER" id="PTHR42648:SF11">
    <property type="entry name" value="TRANSPOSON TY4-P GAG-POL POLYPROTEIN"/>
    <property type="match status" value="1"/>
</dbReference>
<evidence type="ECO:0008006" key="13">
    <source>
        <dbReference type="Google" id="ProtNLM"/>
    </source>
</evidence>
<dbReference type="AlphaFoldDB" id="A0A8H7ZMR5"/>
<evidence type="ECO:0000313" key="11">
    <source>
        <dbReference type="EMBL" id="KAG5456298.1"/>
    </source>
</evidence>
<proteinExistence type="predicted"/>
<keyword evidence="2" id="KW-0540">Nuclease</keyword>
<sequence length="125" mass="14328">MKERVNRTLLKRARCRLLHHNVPERSWAEAPACVLHWYNRVPHTAPGMSLFEAWAGWVPSLRHLRIFGCLAFVHVPKERRRLVTSAKRKAHGIRGLRRPAEALEGLGHGYTTVYLSASHPHVCTL</sequence>
<comment type="caution">
    <text evidence="11">The sequence shown here is derived from an EMBL/GenBank/DDBJ whole genome shotgun (WGS) entry which is preliminary data.</text>
</comment>
<keyword evidence="6" id="KW-0460">Magnesium</keyword>
<dbReference type="InterPro" id="IPR012337">
    <property type="entry name" value="RNaseH-like_sf"/>
</dbReference>
<dbReference type="EMBL" id="JAEFCI010011955">
    <property type="protein sequence ID" value="KAG5456298.1"/>
    <property type="molecule type" value="Genomic_DNA"/>
</dbReference>
<evidence type="ECO:0000313" key="12">
    <source>
        <dbReference type="Proteomes" id="UP000673691"/>
    </source>
</evidence>
<evidence type="ECO:0000256" key="5">
    <source>
        <dbReference type="ARBA" id="ARBA00022801"/>
    </source>
</evidence>
<evidence type="ECO:0000256" key="6">
    <source>
        <dbReference type="ARBA" id="ARBA00022842"/>
    </source>
</evidence>
<protein>
    <recommendedName>
        <fullName evidence="13">Integrase catalytic domain-containing protein</fullName>
    </recommendedName>
</protein>
<dbReference type="GO" id="GO:0006310">
    <property type="term" value="P:DNA recombination"/>
    <property type="evidence" value="ECO:0007669"/>
    <property type="project" value="UniProtKB-KW"/>
</dbReference>
<keyword evidence="7" id="KW-0229">DNA integration</keyword>
<reference evidence="11 12" key="1">
    <citation type="journal article" name="Sci. Rep.">
        <title>Genome-scale phylogenetic analyses confirm Olpidium as the closest living zoosporic fungus to the non-flagellated, terrestrial fungi.</title>
        <authorList>
            <person name="Chang Y."/>
            <person name="Rochon D."/>
            <person name="Sekimoto S."/>
            <person name="Wang Y."/>
            <person name="Chovatia M."/>
            <person name="Sandor L."/>
            <person name="Salamov A."/>
            <person name="Grigoriev I.V."/>
            <person name="Stajich J.E."/>
            <person name="Spatafora J.W."/>
        </authorList>
    </citation>
    <scope>NUCLEOTIDE SEQUENCE [LARGE SCALE GENOMIC DNA]</scope>
    <source>
        <strain evidence="11">S191</strain>
    </source>
</reference>
<evidence type="ECO:0000256" key="2">
    <source>
        <dbReference type="ARBA" id="ARBA00022722"/>
    </source>
</evidence>
<dbReference type="GO" id="GO:0046872">
    <property type="term" value="F:metal ion binding"/>
    <property type="evidence" value="ECO:0007669"/>
    <property type="project" value="UniProtKB-KW"/>
</dbReference>
<evidence type="ECO:0000256" key="9">
    <source>
        <dbReference type="ARBA" id="ARBA00022932"/>
    </source>
</evidence>
<dbReference type="InterPro" id="IPR039537">
    <property type="entry name" value="Retrotran_Ty1/copia-like"/>
</dbReference>
<keyword evidence="3" id="KW-0479">Metal-binding</keyword>
<dbReference type="GO" id="GO:0016787">
    <property type="term" value="F:hydrolase activity"/>
    <property type="evidence" value="ECO:0007669"/>
    <property type="project" value="UniProtKB-KW"/>
</dbReference>
<keyword evidence="12" id="KW-1185">Reference proteome</keyword>
<keyword evidence="4" id="KW-0255">Endonuclease</keyword>
<dbReference type="InterPro" id="IPR036397">
    <property type="entry name" value="RNaseH_sf"/>
</dbReference>
<evidence type="ECO:0000256" key="3">
    <source>
        <dbReference type="ARBA" id="ARBA00022723"/>
    </source>
</evidence>
<keyword evidence="5" id="KW-0378">Hydrolase</keyword>
<evidence type="ECO:0000256" key="4">
    <source>
        <dbReference type="ARBA" id="ARBA00022759"/>
    </source>
</evidence>
<keyword evidence="8" id="KW-0695">RNA-directed DNA polymerase</keyword>
<dbReference type="GO" id="GO:0004519">
    <property type="term" value="F:endonuclease activity"/>
    <property type="evidence" value="ECO:0007669"/>
    <property type="project" value="UniProtKB-KW"/>
</dbReference>
<dbReference type="OrthoDB" id="2640446at2759"/>
<keyword evidence="1" id="KW-0548">Nucleotidyltransferase</keyword>
<dbReference type="GO" id="GO:0003887">
    <property type="term" value="F:DNA-directed DNA polymerase activity"/>
    <property type="evidence" value="ECO:0007669"/>
    <property type="project" value="UniProtKB-KW"/>
</dbReference>
<dbReference type="PANTHER" id="PTHR42648">
    <property type="entry name" value="TRANSPOSASE, PUTATIVE-RELATED"/>
    <property type="match status" value="1"/>
</dbReference>
<gene>
    <name evidence="11" type="ORF">BJ554DRAFT_3997</name>
</gene>
<accession>A0A8H7ZMR5</accession>
<dbReference type="Proteomes" id="UP000673691">
    <property type="component" value="Unassembled WGS sequence"/>
</dbReference>
<keyword evidence="9" id="KW-0808">Transferase</keyword>
<name>A0A8H7ZMR5_9FUNG</name>